<dbReference type="GO" id="GO:0004719">
    <property type="term" value="F:protein-L-isoaspartate (D-aspartate) O-methyltransferase activity"/>
    <property type="evidence" value="ECO:0007669"/>
    <property type="project" value="UniProtKB-EC"/>
</dbReference>
<evidence type="ECO:0000313" key="13">
    <source>
        <dbReference type="EMBL" id="PWK28040.1"/>
    </source>
</evidence>
<dbReference type="EC" id="2.1.1.77" evidence="3"/>
<evidence type="ECO:0000256" key="1">
    <source>
        <dbReference type="ARBA" id="ARBA00004496"/>
    </source>
</evidence>
<evidence type="ECO:0000256" key="6">
    <source>
        <dbReference type="ARBA" id="ARBA00022603"/>
    </source>
</evidence>
<evidence type="ECO:0000256" key="4">
    <source>
        <dbReference type="ARBA" id="ARBA00013346"/>
    </source>
</evidence>
<evidence type="ECO:0000256" key="12">
    <source>
        <dbReference type="SAM" id="MobiDB-lite"/>
    </source>
</evidence>
<keyword evidence="6 13" id="KW-0489">Methyltransferase</keyword>
<dbReference type="PANTHER" id="PTHR11579:SF0">
    <property type="entry name" value="PROTEIN-L-ISOASPARTATE(D-ASPARTATE) O-METHYLTRANSFERASE"/>
    <property type="match status" value="1"/>
</dbReference>
<keyword evidence="5" id="KW-0963">Cytoplasm</keyword>
<dbReference type="RefSeq" id="WP_249037424.1">
    <property type="nucleotide sequence ID" value="NZ_BONA01000117.1"/>
</dbReference>
<evidence type="ECO:0000256" key="7">
    <source>
        <dbReference type="ARBA" id="ARBA00022679"/>
    </source>
</evidence>
<name>A0A316EGZ9_9ACTN</name>
<comment type="caution">
    <text evidence="13">The sequence shown here is derived from an EMBL/GenBank/DDBJ whole genome shotgun (WGS) entry which is preliminary data.</text>
</comment>
<keyword evidence="14" id="KW-1185">Reference proteome</keyword>
<dbReference type="SUPFAM" id="SSF53335">
    <property type="entry name" value="S-adenosyl-L-methionine-dependent methyltransferases"/>
    <property type="match status" value="1"/>
</dbReference>
<protein>
    <recommendedName>
        <fullName evidence="4">Protein-L-isoaspartate O-methyltransferase</fullName>
        <ecNumber evidence="3">2.1.1.77</ecNumber>
    </recommendedName>
    <alternativeName>
        <fullName evidence="11">L-isoaspartyl protein carboxyl methyltransferase</fullName>
    </alternativeName>
    <alternativeName>
        <fullName evidence="9">Protein L-isoaspartyl methyltransferase</fullName>
    </alternativeName>
    <alternativeName>
        <fullName evidence="10">Protein-beta-aspartate methyltransferase</fullName>
    </alternativeName>
</protein>
<evidence type="ECO:0000256" key="11">
    <source>
        <dbReference type="ARBA" id="ARBA00031350"/>
    </source>
</evidence>
<keyword evidence="8" id="KW-0949">S-adenosyl-L-methionine</keyword>
<feature type="compositionally biased region" description="Polar residues" evidence="12">
    <location>
        <begin position="161"/>
        <end position="171"/>
    </location>
</feature>
<comment type="subcellular location">
    <subcellularLocation>
        <location evidence="1">Cytoplasm</location>
    </subcellularLocation>
</comment>
<evidence type="ECO:0000256" key="5">
    <source>
        <dbReference type="ARBA" id="ARBA00022490"/>
    </source>
</evidence>
<comment type="similarity">
    <text evidence="2">Belongs to the methyltransferase superfamily. L-isoaspartyl/D-aspartyl protein methyltransferase family.</text>
</comment>
<proteinExistence type="inferred from homology"/>
<evidence type="ECO:0000313" key="14">
    <source>
        <dbReference type="Proteomes" id="UP000245697"/>
    </source>
</evidence>
<accession>A0A316EGZ9</accession>
<dbReference type="InterPro" id="IPR029063">
    <property type="entry name" value="SAM-dependent_MTases_sf"/>
</dbReference>
<dbReference type="InterPro" id="IPR000682">
    <property type="entry name" value="PCMT"/>
</dbReference>
<dbReference type="Gene3D" id="3.40.50.150">
    <property type="entry name" value="Vaccinia Virus protein VP39"/>
    <property type="match status" value="1"/>
</dbReference>
<evidence type="ECO:0000256" key="2">
    <source>
        <dbReference type="ARBA" id="ARBA00005369"/>
    </source>
</evidence>
<evidence type="ECO:0000256" key="8">
    <source>
        <dbReference type="ARBA" id="ARBA00022691"/>
    </source>
</evidence>
<evidence type="ECO:0000256" key="9">
    <source>
        <dbReference type="ARBA" id="ARBA00030757"/>
    </source>
</evidence>
<gene>
    <name evidence="13" type="ORF">BC793_15114</name>
</gene>
<keyword evidence="7 13" id="KW-0808">Transferase</keyword>
<dbReference type="Proteomes" id="UP000245697">
    <property type="component" value="Unassembled WGS sequence"/>
</dbReference>
<organism evidence="13 14">
    <name type="scientific">Actinoplanes xinjiangensis</name>
    <dbReference type="NCBI Taxonomy" id="512350"/>
    <lineage>
        <taxon>Bacteria</taxon>
        <taxon>Bacillati</taxon>
        <taxon>Actinomycetota</taxon>
        <taxon>Actinomycetes</taxon>
        <taxon>Micromonosporales</taxon>
        <taxon>Micromonosporaceae</taxon>
        <taxon>Actinoplanes</taxon>
    </lineage>
</organism>
<dbReference type="GO" id="GO:0005737">
    <property type="term" value="C:cytoplasm"/>
    <property type="evidence" value="ECO:0007669"/>
    <property type="project" value="UniProtKB-SubCell"/>
</dbReference>
<dbReference type="PANTHER" id="PTHR11579">
    <property type="entry name" value="PROTEIN-L-ISOASPARTATE O-METHYLTRANSFERASE"/>
    <property type="match status" value="1"/>
</dbReference>
<dbReference type="AlphaFoldDB" id="A0A316EGZ9"/>
<dbReference type="Pfam" id="PF01135">
    <property type="entry name" value="PCMT"/>
    <property type="match status" value="1"/>
</dbReference>
<reference evidence="13 14" key="1">
    <citation type="submission" date="2018-05" db="EMBL/GenBank/DDBJ databases">
        <title>Genomic Encyclopedia of Archaeal and Bacterial Type Strains, Phase II (KMG-II): from individual species to whole genera.</title>
        <authorList>
            <person name="Goeker M."/>
        </authorList>
    </citation>
    <scope>NUCLEOTIDE SEQUENCE [LARGE SCALE GENOMIC DNA]</scope>
    <source>
        <strain evidence="13 14">DSM 45184</strain>
    </source>
</reference>
<dbReference type="GO" id="GO:0032259">
    <property type="term" value="P:methylation"/>
    <property type="evidence" value="ECO:0007669"/>
    <property type="project" value="UniProtKB-KW"/>
</dbReference>
<feature type="region of interest" description="Disordered" evidence="12">
    <location>
        <begin position="146"/>
        <end position="195"/>
    </location>
</feature>
<evidence type="ECO:0000256" key="10">
    <source>
        <dbReference type="ARBA" id="ARBA00031323"/>
    </source>
</evidence>
<evidence type="ECO:0000256" key="3">
    <source>
        <dbReference type="ARBA" id="ARBA00011890"/>
    </source>
</evidence>
<dbReference type="CDD" id="cd02440">
    <property type="entry name" value="AdoMet_MTases"/>
    <property type="match status" value="1"/>
</dbReference>
<dbReference type="EMBL" id="QGGR01000051">
    <property type="protein sequence ID" value="PWK28040.1"/>
    <property type="molecule type" value="Genomic_DNA"/>
</dbReference>
<sequence length="195" mass="20556">MNAVVKDMSPERLRDRLATQLVAEHRIRTPAIEAAVRMVPRHLFVPDPVTAVEAYEDTTVATKRGPDGRPMSSVSAPWLQVLMLAEAGLRPGSRVLEIGSGGYNAALIAELVGPDGHVATVDIDADITTAARTYLDRASYSQVQVVHGDGDLGHPPGARLSTRSSSPSKPATSRPPGSPSWPSKGGSSYHCGCGP</sequence>